<dbReference type="InterPro" id="IPR004265">
    <property type="entry name" value="Dirigent"/>
</dbReference>
<reference evidence="3" key="1">
    <citation type="journal article" date="2011" name="Nat. Genet.">
        <title>The Arabidopsis lyrata genome sequence and the basis of rapid genome size change.</title>
        <authorList>
            <person name="Hu T.T."/>
            <person name="Pattyn P."/>
            <person name="Bakker E.G."/>
            <person name="Cao J."/>
            <person name="Cheng J.-F."/>
            <person name="Clark R.M."/>
            <person name="Fahlgren N."/>
            <person name="Fawcett J.A."/>
            <person name="Grimwood J."/>
            <person name="Gundlach H."/>
            <person name="Haberer G."/>
            <person name="Hollister J.D."/>
            <person name="Ossowski S."/>
            <person name="Ottilar R.P."/>
            <person name="Salamov A.A."/>
            <person name="Schneeberger K."/>
            <person name="Spannagl M."/>
            <person name="Wang X."/>
            <person name="Yang L."/>
            <person name="Nasrallah M.E."/>
            <person name="Bergelson J."/>
            <person name="Carrington J.C."/>
            <person name="Gaut B.S."/>
            <person name="Schmutz J."/>
            <person name="Mayer K.F.X."/>
            <person name="Van de Peer Y."/>
            <person name="Grigoriev I.V."/>
            <person name="Nordborg M."/>
            <person name="Weigel D."/>
            <person name="Guo Y.-L."/>
        </authorList>
    </citation>
    <scope>NUCLEOTIDE SEQUENCE [LARGE SCALE GENOMIC DNA]</scope>
    <source>
        <strain evidence="3">cv. MN47</strain>
    </source>
</reference>
<dbReference type="EMBL" id="GL348718">
    <property type="protein sequence ID" value="EFH48817.1"/>
    <property type="molecule type" value="Genomic_DNA"/>
</dbReference>
<protein>
    <recommendedName>
        <fullName evidence="1">Dirigent protein</fullName>
    </recommendedName>
</protein>
<sequence length="54" mass="5794">MDANPIMEPTRDLSIVGGTGDFLMTHGIATLQTELIQASSSSVSKWILNSMNVN</sequence>
<organism evidence="3">
    <name type="scientific">Arabidopsis lyrata subsp. lyrata</name>
    <name type="common">Lyre-leaved rock-cress</name>
    <dbReference type="NCBI Taxonomy" id="81972"/>
    <lineage>
        <taxon>Eukaryota</taxon>
        <taxon>Viridiplantae</taxon>
        <taxon>Streptophyta</taxon>
        <taxon>Embryophyta</taxon>
        <taxon>Tracheophyta</taxon>
        <taxon>Spermatophyta</taxon>
        <taxon>Magnoliopsida</taxon>
        <taxon>eudicotyledons</taxon>
        <taxon>Gunneridae</taxon>
        <taxon>Pentapetalae</taxon>
        <taxon>rosids</taxon>
        <taxon>malvids</taxon>
        <taxon>Brassicales</taxon>
        <taxon>Brassicaceae</taxon>
        <taxon>Camelineae</taxon>
        <taxon>Arabidopsis</taxon>
    </lineage>
</organism>
<keyword evidence="3" id="KW-1185">Reference proteome</keyword>
<dbReference type="HOGENOM" id="CLU_3053073_0_0_1"/>
<comment type="similarity">
    <text evidence="1">Belongs to the plant dirigent protein family.</text>
</comment>
<dbReference type="PANTHER" id="PTHR46442">
    <property type="entry name" value="DIRIGENT PROTEIN"/>
    <property type="match status" value="1"/>
</dbReference>
<comment type="function">
    <text evidence="1">Dirigent proteins impart stereoselectivity on the phenoxy radical-coupling reaction, yielding optically active lignans from two molecules of coniferyl alcohol in the biosynthesis of lignans, flavonolignans, and alkaloids and thus plays a central role in plant secondary metabolism.</text>
</comment>
<comment type="subcellular location">
    <subcellularLocation>
        <location evidence="1">Secreted</location>
        <location evidence="1">Extracellular space</location>
        <location evidence="1">Apoplast</location>
    </subcellularLocation>
</comment>
<evidence type="ECO:0000313" key="2">
    <source>
        <dbReference type="EMBL" id="EFH48817.1"/>
    </source>
</evidence>
<dbReference type="PANTHER" id="PTHR46442:SF11">
    <property type="entry name" value="DIRIGENT PROTEIN 12-RELATED"/>
    <property type="match status" value="1"/>
</dbReference>
<gene>
    <name evidence="2" type="ORF">ARALYDRAFT_911444</name>
</gene>
<dbReference type="Pfam" id="PF03018">
    <property type="entry name" value="Dirigent"/>
    <property type="match status" value="1"/>
</dbReference>
<dbReference type="AlphaFoldDB" id="D7LZF9"/>
<evidence type="ECO:0000256" key="1">
    <source>
        <dbReference type="RuleBase" id="RU363099"/>
    </source>
</evidence>
<keyword evidence="1" id="KW-0052">Apoplast</keyword>
<keyword evidence="1" id="KW-0964">Secreted</keyword>
<proteinExistence type="inferred from homology"/>
<accession>D7LZF9</accession>
<dbReference type="Gramene" id="scaffold_603501.1">
    <property type="protein sequence ID" value="scaffold_603501.1"/>
    <property type="gene ID" value="scaffold_603501.1"/>
</dbReference>
<dbReference type="GO" id="GO:0048046">
    <property type="term" value="C:apoplast"/>
    <property type="evidence" value="ECO:0007669"/>
    <property type="project" value="UniProtKB-SubCell"/>
</dbReference>
<comment type="subunit">
    <text evidence="1">Homodimer.</text>
</comment>
<name>D7LZF9_ARALL</name>
<dbReference type="Proteomes" id="UP000008694">
    <property type="component" value="Unassembled WGS sequence"/>
</dbReference>
<evidence type="ECO:0000313" key="3">
    <source>
        <dbReference type="Proteomes" id="UP000008694"/>
    </source>
</evidence>